<feature type="transmembrane region" description="Helical" evidence="9">
    <location>
        <begin position="56"/>
        <end position="75"/>
    </location>
</feature>
<dbReference type="PANTHER" id="PTHR24221:SF654">
    <property type="entry name" value="ATP-BINDING CASSETTE SUB-FAMILY B MEMBER 6"/>
    <property type="match status" value="1"/>
</dbReference>
<evidence type="ECO:0000256" key="1">
    <source>
        <dbReference type="ARBA" id="ARBA00004651"/>
    </source>
</evidence>
<dbReference type="FunFam" id="3.40.50.300:FF:000221">
    <property type="entry name" value="Multidrug ABC transporter ATP-binding protein"/>
    <property type="match status" value="1"/>
</dbReference>
<evidence type="ECO:0000256" key="8">
    <source>
        <dbReference type="ARBA" id="ARBA00023136"/>
    </source>
</evidence>
<dbReference type="Proteomes" id="UP000500938">
    <property type="component" value="Chromosome"/>
</dbReference>
<dbReference type="GO" id="GO:0034040">
    <property type="term" value="F:ATPase-coupled lipid transmembrane transporter activity"/>
    <property type="evidence" value="ECO:0007669"/>
    <property type="project" value="TreeGrafter"/>
</dbReference>
<feature type="transmembrane region" description="Helical" evidence="9">
    <location>
        <begin position="87"/>
        <end position="104"/>
    </location>
</feature>
<evidence type="ECO:0000256" key="3">
    <source>
        <dbReference type="ARBA" id="ARBA00022475"/>
    </source>
</evidence>
<keyword evidence="8 9" id="KW-0472">Membrane</keyword>
<dbReference type="InterPro" id="IPR027417">
    <property type="entry name" value="P-loop_NTPase"/>
</dbReference>
<dbReference type="EMBL" id="CP053085">
    <property type="protein sequence ID" value="QJR36133.1"/>
    <property type="molecule type" value="Genomic_DNA"/>
</dbReference>
<dbReference type="CDD" id="cd18552">
    <property type="entry name" value="ABC_6TM_MsbA_like"/>
    <property type="match status" value="1"/>
</dbReference>
<dbReference type="KEGG" id="ggr:HKW67_11765"/>
<dbReference type="SUPFAM" id="SSF90123">
    <property type="entry name" value="ABC transporter transmembrane region"/>
    <property type="match status" value="1"/>
</dbReference>
<evidence type="ECO:0000256" key="6">
    <source>
        <dbReference type="ARBA" id="ARBA00022840"/>
    </source>
</evidence>
<feature type="domain" description="ABC transporter" evidence="10">
    <location>
        <begin position="365"/>
        <end position="599"/>
    </location>
</feature>
<sequence length="606" mass="66076">MSAPAGLWGRLWGFVRPHRSKLVGVVSLNLLAAVFDVFSFTLLIPFLNALFEQPQLIPGNKVVSAILGTTIGFLLDPADQMGSLRNVIVLVLLAVTLKNVLVWLSGQIGAQLQEFVVRDLRDALYAHLLRLPMSWFTANKVGQVISRMLTDTTNAKAVVTELVTRSIWSTAQVVSTIAIMFAVSWKLSLASLVVVPLTVLSLQPVLRKLRKGHRRMGNEQGEITSMVQEVVSGIRLIKSYGAEVREEQRFVTRNAAFAKGYVRIGRLALMSGPVTETLGAVMAVAILWFGARLVLVEKSLDGALLVTFLIWVMRLLQPLKQLSQVPAAAQQSLASAERIFEVLDSPTETAADRGTITVPTFATSLEFEHVTFAYGDDAPALSDVSFSARKGEVVALVGASGAGKSTLIDLLPRFLEPTRGRITLDGVDLRHITLDALRSLTGIVSQDTVLFNDTVRANVAFGRTQVTQAQLDAAARAANALSFIQELPEGWDTNLGERGSRLSGGQRQRLAIARALLSDPPILILDEATSALDVESERLVQEAIDRLLEGRTVFVIAHRLATIQHADRILVLERGQLVEQGTHADLLERNGAYARLHALQFNRGSE</sequence>
<dbReference type="InterPro" id="IPR036640">
    <property type="entry name" value="ABC1_TM_sf"/>
</dbReference>
<keyword evidence="4 9" id="KW-0812">Transmembrane</keyword>
<dbReference type="PROSITE" id="PS50929">
    <property type="entry name" value="ABC_TM1F"/>
    <property type="match status" value="1"/>
</dbReference>
<evidence type="ECO:0000259" key="11">
    <source>
        <dbReference type="PROSITE" id="PS50929"/>
    </source>
</evidence>
<protein>
    <submittedName>
        <fullName evidence="12">ABC transporter ATP-binding protein</fullName>
    </submittedName>
</protein>
<evidence type="ECO:0000256" key="9">
    <source>
        <dbReference type="SAM" id="Phobius"/>
    </source>
</evidence>
<dbReference type="InterPro" id="IPR003593">
    <property type="entry name" value="AAA+_ATPase"/>
</dbReference>
<comment type="subcellular location">
    <subcellularLocation>
        <location evidence="1">Cell membrane</location>
        <topology evidence="1">Multi-pass membrane protein</topology>
    </subcellularLocation>
</comment>
<accession>A0A6M4IN52</accession>
<dbReference type="GO" id="GO:0005886">
    <property type="term" value="C:plasma membrane"/>
    <property type="evidence" value="ECO:0007669"/>
    <property type="project" value="UniProtKB-SubCell"/>
</dbReference>
<name>A0A6M4IN52_9BACT</name>
<dbReference type="GO" id="GO:0005524">
    <property type="term" value="F:ATP binding"/>
    <property type="evidence" value="ECO:0007669"/>
    <property type="project" value="UniProtKB-KW"/>
</dbReference>
<keyword evidence="2" id="KW-0813">Transport</keyword>
<dbReference type="Pfam" id="PF00005">
    <property type="entry name" value="ABC_tran"/>
    <property type="match status" value="1"/>
</dbReference>
<keyword evidence="5" id="KW-0547">Nucleotide-binding</keyword>
<dbReference type="InterPro" id="IPR017871">
    <property type="entry name" value="ABC_transporter-like_CS"/>
</dbReference>
<feature type="transmembrane region" description="Helical" evidence="9">
    <location>
        <begin position="189"/>
        <end position="206"/>
    </location>
</feature>
<dbReference type="PROSITE" id="PS00211">
    <property type="entry name" value="ABC_TRANSPORTER_1"/>
    <property type="match status" value="1"/>
</dbReference>
<dbReference type="GO" id="GO:0140359">
    <property type="term" value="F:ABC-type transporter activity"/>
    <property type="evidence" value="ECO:0007669"/>
    <property type="project" value="InterPro"/>
</dbReference>
<evidence type="ECO:0000256" key="2">
    <source>
        <dbReference type="ARBA" id="ARBA00022448"/>
    </source>
</evidence>
<dbReference type="SUPFAM" id="SSF52540">
    <property type="entry name" value="P-loop containing nucleoside triphosphate hydrolases"/>
    <property type="match status" value="1"/>
</dbReference>
<dbReference type="InterPro" id="IPR011527">
    <property type="entry name" value="ABC1_TM_dom"/>
</dbReference>
<dbReference type="AlphaFoldDB" id="A0A6M4IN52"/>
<evidence type="ECO:0000313" key="12">
    <source>
        <dbReference type="EMBL" id="QJR36133.1"/>
    </source>
</evidence>
<keyword evidence="7 9" id="KW-1133">Transmembrane helix</keyword>
<proteinExistence type="predicted"/>
<evidence type="ECO:0000256" key="7">
    <source>
        <dbReference type="ARBA" id="ARBA00022989"/>
    </source>
</evidence>
<dbReference type="GO" id="GO:0016887">
    <property type="term" value="F:ATP hydrolysis activity"/>
    <property type="evidence" value="ECO:0007669"/>
    <property type="project" value="InterPro"/>
</dbReference>
<evidence type="ECO:0000256" key="5">
    <source>
        <dbReference type="ARBA" id="ARBA00022741"/>
    </source>
</evidence>
<evidence type="ECO:0000256" key="4">
    <source>
        <dbReference type="ARBA" id="ARBA00022692"/>
    </source>
</evidence>
<reference evidence="12 13" key="1">
    <citation type="submission" date="2020-05" db="EMBL/GenBank/DDBJ databases">
        <title>Complete genome sequence of Gemmatimonas greenlandica TET16.</title>
        <authorList>
            <person name="Zeng Y."/>
        </authorList>
    </citation>
    <scope>NUCLEOTIDE SEQUENCE [LARGE SCALE GENOMIC DNA]</scope>
    <source>
        <strain evidence="12 13">TET16</strain>
    </source>
</reference>
<feature type="transmembrane region" description="Helical" evidence="9">
    <location>
        <begin position="267"/>
        <end position="288"/>
    </location>
</feature>
<dbReference type="RefSeq" id="WP_171225567.1">
    <property type="nucleotide sequence ID" value="NZ_CP053085.1"/>
</dbReference>
<dbReference type="Gene3D" id="3.40.50.300">
    <property type="entry name" value="P-loop containing nucleotide triphosphate hydrolases"/>
    <property type="match status" value="1"/>
</dbReference>
<evidence type="ECO:0000313" key="13">
    <source>
        <dbReference type="Proteomes" id="UP000500938"/>
    </source>
</evidence>
<dbReference type="Gene3D" id="1.20.1560.10">
    <property type="entry name" value="ABC transporter type 1, transmembrane domain"/>
    <property type="match status" value="1"/>
</dbReference>
<keyword evidence="13" id="KW-1185">Reference proteome</keyword>
<dbReference type="PANTHER" id="PTHR24221">
    <property type="entry name" value="ATP-BINDING CASSETTE SUB-FAMILY B"/>
    <property type="match status" value="1"/>
</dbReference>
<evidence type="ECO:0000259" key="10">
    <source>
        <dbReference type="PROSITE" id="PS50893"/>
    </source>
</evidence>
<keyword evidence="6 12" id="KW-0067">ATP-binding</keyword>
<dbReference type="SMART" id="SM00382">
    <property type="entry name" value="AAA"/>
    <property type="match status" value="1"/>
</dbReference>
<organism evidence="12 13">
    <name type="scientific">Gemmatimonas groenlandica</name>
    <dbReference type="NCBI Taxonomy" id="2732249"/>
    <lineage>
        <taxon>Bacteria</taxon>
        <taxon>Pseudomonadati</taxon>
        <taxon>Gemmatimonadota</taxon>
        <taxon>Gemmatimonadia</taxon>
        <taxon>Gemmatimonadales</taxon>
        <taxon>Gemmatimonadaceae</taxon>
        <taxon>Gemmatimonas</taxon>
    </lineage>
</organism>
<dbReference type="PROSITE" id="PS50893">
    <property type="entry name" value="ABC_TRANSPORTER_2"/>
    <property type="match status" value="1"/>
</dbReference>
<dbReference type="InterPro" id="IPR003439">
    <property type="entry name" value="ABC_transporter-like_ATP-bd"/>
</dbReference>
<dbReference type="InterPro" id="IPR039421">
    <property type="entry name" value="Type_1_exporter"/>
</dbReference>
<gene>
    <name evidence="12" type="ORF">HKW67_11765</name>
</gene>
<feature type="domain" description="ABC transmembrane type-1" evidence="11">
    <location>
        <begin position="23"/>
        <end position="331"/>
    </location>
</feature>
<feature type="transmembrane region" description="Helical" evidence="9">
    <location>
        <begin position="22"/>
        <end position="44"/>
    </location>
</feature>
<keyword evidence="3" id="KW-1003">Cell membrane</keyword>
<dbReference type="Pfam" id="PF00664">
    <property type="entry name" value="ABC_membrane"/>
    <property type="match status" value="1"/>
</dbReference>